<organism evidence="2 3">
    <name type="scientific">Limosilactobacillus ingluviei DSM 15946</name>
    <dbReference type="NCBI Taxonomy" id="1423760"/>
    <lineage>
        <taxon>Bacteria</taxon>
        <taxon>Bacillati</taxon>
        <taxon>Bacillota</taxon>
        <taxon>Bacilli</taxon>
        <taxon>Lactobacillales</taxon>
        <taxon>Lactobacillaceae</taxon>
        <taxon>Limosilactobacillus</taxon>
    </lineage>
</organism>
<reference evidence="2 3" key="1">
    <citation type="journal article" date="2015" name="Genome Announc.">
        <title>Expanding the biotechnology potential of lactobacilli through comparative genomics of 213 strains and associated genera.</title>
        <authorList>
            <person name="Sun Z."/>
            <person name="Harris H.M."/>
            <person name="McCann A."/>
            <person name="Guo C."/>
            <person name="Argimon S."/>
            <person name="Zhang W."/>
            <person name="Yang X."/>
            <person name="Jeffery I.B."/>
            <person name="Cooney J.C."/>
            <person name="Kagawa T.F."/>
            <person name="Liu W."/>
            <person name="Song Y."/>
            <person name="Salvetti E."/>
            <person name="Wrobel A."/>
            <person name="Rasinkangas P."/>
            <person name="Parkhill J."/>
            <person name="Rea M.C."/>
            <person name="O'Sullivan O."/>
            <person name="Ritari J."/>
            <person name="Douillard F.P."/>
            <person name="Paul Ross R."/>
            <person name="Yang R."/>
            <person name="Briner A.E."/>
            <person name="Felis G.E."/>
            <person name="de Vos W.M."/>
            <person name="Barrangou R."/>
            <person name="Klaenhammer T.R."/>
            <person name="Caufield P.W."/>
            <person name="Cui Y."/>
            <person name="Zhang H."/>
            <person name="O'Toole P.W."/>
        </authorList>
    </citation>
    <scope>NUCLEOTIDE SEQUENCE [LARGE SCALE GENOMIC DNA]</scope>
    <source>
        <strain evidence="2 3">DSM 15946</strain>
    </source>
</reference>
<dbReference type="InterPro" id="IPR023635">
    <property type="entry name" value="Peptide_deformylase"/>
</dbReference>
<accession>A0A0R1UGB9</accession>
<proteinExistence type="inferred from homology"/>
<dbReference type="PANTHER" id="PTHR10458">
    <property type="entry name" value="PEPTIDE DEFORMYLASE"/>
    <property type="match status" value="1"/>
</dbReference>
<dbReference type="Gene3D" id="3.90.45.10">
    <property type="entry name" value="Peptide deformylase"/>
    <property type="match status" value="1"/>
</dbReference>
<dbReference type="PRINTS" id="PR01576">
    <property type="entry name" value="PDEFORMYLASE"/>
</dbReference>
<dbReference type="NCBIfam" id="NF006670">
    <property type="entry name" value="PRK09218.1"/>
    <property type="match status" value="1"/>
</dbReference>
<evidence type="ECO:0000313" key="3">
    <source>
        <dbReference type="Proteomes" id="UP000050816"/>
    </source>
</evidence>
<protein>
    <submittedName>
        <fullName evidence="2">Peptide deformylase</fullName>
    </submittedName>
</protein>
<evidence type="ECO:0000313" key="2">
    <source>
        <dbReference type="EMBL" id="KRL92409.1"/>
    </source>
</evidence>
<dbReference type="EMBL" id="AZFK01000005">
    <property type="protein sequence ID" value="KRL92409.1"/>
    <property type="molecule type" value="Genomic_DNA"/>
</dbReference>
<dbReference type="PANTHER" id="PTHR10458:SF22">
    <property type="entry name" value="PEPTIDE DEFORMYLASE"/>
    <property type="match status" value="1"/>
</dbReference>
<sequence length="141" mass="15557">MEENFMTQPINRNPLSLQQPSVPATLADWPVAQELLATLAAHQAECIGMAANMIGVHKQIIAVCLGPVNVAMLNPVLEKKRHPYQTTEGCLSLNGQRPTTRYQEITVRYLDQHGQLQRLSLSGIAAQAVQHELDHCQGILI</sequence>
<dbReference type="AlphaFoldDB" id="A0A0R1UGB9"/>
<comment type="caution">
    <text evidence="2">The sequence shown here is derived from an EMBL/GenBank/DDBJ whole genome shotgun (WGS) entry which is preliminary data.</text>
</comment>
<dbReference type="SUPFAM" id="SSF56420">
    <property type="entry name" value="Peptide deformylase"/>
    <property type="match status" value="1"/>
</dbReference>
<evidence type="ECO:0000256" key="1">
    <source>
        <dbReference type="ARBA" id="ARBA00010759"/>
    </source>
</evidence>
<dbReference type="Proteomes" id="UP000050816">
    <property type="component" value="Unassembled WGS sequence"/>
</dbReference>
<dbReference type="Pfam" id="PF01327">
    <property type="entry name" value="Pep_deformylase"/>
    <property type="match status" value="1"/>
</dbReference>
<dbReference type="CDD" id="cd00487">
    <property type="entry name" value="Pep_deformylase"/>
    <property type="match status" value="1"/>
</dbReference>
<dbReference type="GO" id="GO:0042586">
    <property type="term" value="F:peptide deformylase activity"/>
    <property type="evidence" value="ECO:0007669"/>
    <property type="project" value="InterPro"/>
</dbReference>
<gene>
    <name evidence="2" type="ORF">FC43_GL002067</name>
</gene>
<name>A0A0R1UGB9_9LACO</name>
<dbReference type="InterPro" id="IPR036821">
    <property type="entry name" value="Peptide_deformylase_sf"/>
</dbReference>
<dbReference type="PATRIC" id="fig|1423760.3.peg.2167"/>
<comment type="similarity">
    <text evidence="1">Belongs to the polypeptide deformylase family.</text>
</comment>